<feature type="region of interest" description="Disordered" evidence="1">
    <location>
        <begin position="136"/>
        <end position="206"/>
    </location>
</feature>
<feature type="region of interest" description="Disordered" evidence="1">
    <location>
        <begin position="38"/>
        <end position="87"/>
    </location>
</feature>
<dbReference type="PANTHER" id="PTHR41747:SF1">
    <property type="entry name" value="CHROMOSOME UNDETERMINED SCAFFOLD_128, WHOLE GENOME SHOTGUN SEQUENCE"/>
    <property type="match status" value="1"/>
</dbReference>
<dbReference type="AlphaFoldDB" id="A0A7J6QQE7"/>
<feature type="non-terminal residue" evidence="2">
    <location>
        <position position="1"/>
    </location>
</feature>
<dbReference type="PANTHER" id="PTHR41747">
    <property type="entry name" value="CHROMOSOME UNDETERMINED SCAFFOLD_128, WHOLE GENOME SHOTGUN SEQUENCE"/>
    <property type="match status" value="1"/>
</dbReference>
<feature type="compositionally biased region" description="Basic and acidic residues" evidence="1">
    <location>
        <begin position="38"/>
        <end position="55"/>
    </location>
</feature>
<evidence type="ECO:0000256" key="1">
    <source>
        <dbReference type="SAM" id="MobiDB-lite"/>
    </source>
</evidence>
<comment type="caution">
    <text evidence="2">The sequence shown here is derived from an EMBL/GenBank/DDBJ whole genome shotgun (WGS) entry which is preliminary data.</text>
</comment>
<dbReference type="Proteomes" id="UP000574390">
    <property type="component" value="Unassembled WGS sequence"/>
</dbReference>
<organism evidence="2 3">
    <name type="scientific">Perkinsus olseni</name>
    <name type="common">Perkinsus atlanticus</name>
    <dbReference type="NCBI Taxonomy" id="32597"/>
    <lineage>
        <taxon>Eukaryota</taxon>
        <taxon>Sar</taxon>
        <taxon>Alveolata</taxon>
        <taxon>Perkinsozoa</taxon>
        <taxon>Perkinsea</taxon>
        <taxon>Perkinsida</taxon>
        <taxon>Perkinsidae</taxon>
        <taxon>Perkinsus</taxon>
    </lineage>
</organism>
<protein>
    <submittedName>
        <fullName evidence="2">U3 snoRNP protein</fullName>
    </submittedName>
</protein>
<proteinExistence type="predicted"/>
<feature type="compositionally biased region" description="Basic and acidic residues" evidence="1">
    <location>
        <begin position="136"/>
        <end position="170"/>
    </location>
</feature>
<sequence>VAAKRAQKEKSVKKEEERLKRISEFAARQREDVRRVLEGTRKSCEADDGARKEDLADAEEGSADRDCMEQAISGKKKKSGKGPKERPVWSLTEAQALEAAQVDEEELLAFAESVDFDEYINDLEFRTALAVMKDRAGRLSREQESFRKSLQKAYERELNEQQAGGEHEDCDKESDDGVGSISGIGFEDSASQKGREDSVLSSSVAAPEGATRDWYRQISQDGRPEWNSKPLPVDDETQSLVSQALKENHKIRSIHNERSVRGVLETLSSQPDGSEGSVMARSSASLRALQEVKAKPVASPLVVVSEDASVQREFDPSNMPYLHRCPSI</sequence>
<accession>A0A7J6QQE7</accession>
<dbReference type="EMBL" id="JABANM010027999">
    <property type="protein sequence ID" value="KAF4710412.1"/>
    <property type="molecule type" value="Genomic_DNA"/>
</dbReference>
<reference evidence="2 3" key="1">
    <citation type="submission" date="2020-04" db="EMBL/GenBank/DDBJ databases">
        <title>Perkinsus olseni comparative genomics.</title>
        <authorList>
            <person name="Bogema D.R."/>
        </authorList>
    </citation>
    <scope>NUCLEOTIDE SEQUENCE [LARGE SCALE GENOMIC DNA]</scope>
    <source>
        <strain evidence="2">ATCC PRA-205</strain>
    </source>
</reference>
<evidence type="ECO:0000313" key="3">
    <source>
        <dbReference type="Proteomes" id="UP000574390"/>
    </source>
</evidence>
<evidence type="ECO:0000313" key="2">
    <source>
        <dbReference type="EMBL" id="KAF4710412.1"/>
    </source>
</evidence>
<name>A0A7J6QQE7_PEROL</name>
<gene>
    <name evidence="2" type="primary">UTP6_7</name>
    <name evidence="2" type="ORF">FOZ62_025411</name>
</gene>